<dbReference type="EMBL" id="PGOL01006634">
    <property type="protein sequence ID" value="PKI33405.1"/>
    <property type="molecule type" value="Genomic_DNA"/>
</dbReference>
<name>A0A2I0HNW2_PUNGR</name>
<evidence type="ECO:0000313" key="1">
    <source>
        <dbReference type="EMBL" id="PKI33405.1"/>
    </source>
</evidence>
<proteinExistence type="predicted"/>
<accession>A0A2I0HNW2</accession>
<organism evidence="1 2">
    <name type="scientific">Punica granatum</name>
    <name type="common">Pomegranate</name>
    <dbReference type="NCBI Taxonomy" id="22663"/>
    <lineage>
        <taxon>Eukaryota</taxon>
        <taxon>Viridiplantae</taxon>
        <taxon>Streptophyta</taxon>
        <taxon>Embryophyta</taxon>
        <taxon>Tracheophyta</taxon>
        <taxon>Spermatophyta</taxon>
        <taxon>Magnoliopsida</taxon>
        <taxon>eudicotyledons</taxon>
        <taxon>Gunneridae</taxon>
        <taxon>Pentapetalae</taxon>
        <taxon>rosids</taxon>
        <taxon>malvids</taxon>
        <taxon>Myrtales</taxon>
        <taxon>Lythraceae</taxon>
        <taxon>Punica</taxon>
    </lineage>
</organism>
<reference evidence="1 2" key="1">
    <citation type="submission" date="2017-11" db="EMBL/GenBank/DDBJ databases">
        <title>De-novo sequencing of pomegranate (Punica granatum L.) genome.</title>
        <authorList>
            <person name="Akparov Z."/>
            <person name="Amiraslanov A."/>
            <person name="Hajiyeva S."/>
            <person name="Abbasov M."/>
            <person name="Kaur K."/>
            <person name="Hamwieh A."/>
            <person name="Solovyev V."/>
            <person name="Salamov A."/>
            <person name="Braich B."/>
            <person name="Kosarev P."/>
            <person name="Mahmoud A."/>
            <person name="Hajiyev E."/>
            <person name="Babayeva S."/>
            <person name="Izzatullayeva V."/>
            <person name="Mammadov A."/>
            <person name="Mammadov A."/>
            <person name="Sharifova S."/>
            <person name="Ojaghi J."/>
            <person name="Eynullazada K."/>
            <person name="Bayramov B."/>
            <person name="Abdulazimova A."/>
            <person name="Shahmuradov I."/>
        </authorList>
    </citation>
    <scope>NUCLEOTIDE SEQUENCE [LARGE SCALE GENOMIC DNA]</scope>
    <source>
        <strain evidence="2">cv. AG2017</strain>
        <tissue evidence="1">Leaf</tissue>
    </source>
</reference>
<keyword evidence="2" id="KW-1185">Reference proteome</keyword>
<dbReference type="Proteomes" id="UP000233551">
    <property type="component" value="Unassembled WGS sequence"/>
</dbReference>
<dbReference type="AlphaFoldDB" id="A0A2I0HNW2"/>
<gene>
    <name evidence="1" type="ORF">CRG98_046202</name>
</gene>
<sequence>MHEGKSRGSGLESRKTWLVATSDGYPRAAAAATWRKRSRHASSNQGTRKWMNGRLCTVVWLSDRNHLFTGESEGYEGPFERDGMTRQSRGREWHVVEARMHTGGVLETRLFARLERGVGDLK</sequence>
<comment type="caution">
    <text evidence="1">The sequence shown here is derived from an EMBL/GenBank/DDBJ whole genome shotgun (WGS) entry which is preliminary data.</text>
</comment>
<protein>
    <submittedName>
        <fullName evidence="1">Uncharacterized protein</fullName>
    </submittedName>
</protein>
<evidence type="ECO:0000313" key="2">
    <source>
        <dbReference type="Proteomes" id="UP000233551"/>
    </source>
</evidence>